<evidence type="ECO:0000313" key="10">
    <source>
        <dbReference type="EMBL" id="SEN62334.1"/>
    </source>
</evidence>
<evidence type="ECO:0000313" key="11">
    <source>
        <dbReference type="Proteomes" id="UP000198953"/>
    </source>
</evidence>
<reference evidence="10 11" key="1">
    <citation type="submission" date="2016-10" db="EMBL/GenBank/DDBJ databases">
        <authorList>
            <person name="de Groot N.N."/>
        </authorList>
    </citation>
    <scope>NUCLEOTIDE SEQUENCE [LARGE SCALE GENOMIC DNA]</scope>
    <source>
        <strain evidence="10 11">DSM 43357</strain>
    </source>
</reference>
<evidence type="ECO:0000256" key="5">
    <source>
        <dbReference type="ARBA" id="ARBA00022573"/>
    </source>
</evidence>
<dbReference type="PANTHER" id="PTHR34308:SF1">
    <property type="entry name" value="COBALAMIN BIOSYNTHESIS PROTEIN CBIB"/>
    <property type="match status" value="1"/>
</dbReference>
<evidence type="ECO:0000256" key="9">
    <source>
        <dbReference type="HAMAP-Rule" id="MF_00024"/>
    </source>
</evidence>
<evidence type="ECO:0000256" key="7">
    <source>
        <dbReference type="ARBA" id="ARBA00022989"/>
    </source>
</evidence>
<name>A0A1H8I1Y1_9ACTN</name>
<evidence type="ECO:0000256" key="8">
    <source>
        <dbReference type="ARBA" id="ARBA00023136"/>
    </source>
</evidence>
<dbReference type="GO" id="GO:0048472">
    <property type="term" value="F:threonine-phosphate decarboxylase activity"/>
    <property type="evidence" value="ECO:0007669"/>
    <property type="project" value="InterPro"/>
</dbReference>
<keyword evidence="5 9" id="KW-0169">Cobalamin biosynthesis</keyword>
<keyword evidence="11" id="KW-1185">Reference proteome</keyword>
<evidence type="ECO:0000256" key="3">
    <source>
        <dbReference type="ARBA" id="ARBA00006263"/>
    </source>
</evidence>
<keyword evidence="4 9" id="KW-1003">Cell membrane</keyword>
<dbReference type="NCBIfam" id="TIGR00380">
    <property type="entry name" value="cobal_cbiB"/>
    <property type="match status" value="1"/>
</dbReference>
<proteinExistence type="inferred from homology"/>
<dbReference type="HAMAP" id="MF_00024">
    <property type="entry name" value="CobD_CbiB"/>
    <property type="match status" value="1"/>
</dbReference>
<dbReference type="Pfam" id="PF03186">
    <property type="entry name" value="CobD_Cbib"/>
    <property type="match status" value="1"/>
</dbReference>
<evidence type="ECO:0000256" key="2">
    <source>
        <dbReference type="ARBA" id="ARBA00004953"/>
    </source>
</evidence>
<dbReference type="GO" id="GO:0015420">
    <property type="term" value="F:ABC-type vitamin B12 transporter activity"/>
    <property type="evidence" value="ECO:0007669"/>
    <property type="project" value="UniProtKB-UniRule"/>
</dbReference>
<dbReference type="GO" id="GO:0005886">
    <property type="term" value="C:plasma membrane"/>
    <property type="evidence" value="ECO:0007669"/>
    <property type="project" value="UniProtKB-SubCell"/>
</dbReference>
<keyword evidence="7 9" id="KW-1133">Transmembrane helix</keyword>
<dbReference type="RefSeq" id="WP_082535668.1">
    <property type="nucleotide sequence ID" value="NZ_BBZG01000007.1"/>
</dbReference>
<dbReference type="InterPro" id="IPR004485">
    <property type="entry name" value="Cobalamin_biosynth_CobD/CbiB"/>
</dbReference>
<keyword evidence="8 9" id="KW-0472">Membrane</keyword>
<comment type="similarity">
    <text evidence="3 9">Belongs to the CobD/CbiB family.</text>
</comment>
<accession>A0A1H8I1Y1</accession>
<dbReference type="EMBL" id="FOBF01000031">
    <property type="protein sequence ID" value="SEN62334.1"/>
    <property type="molecule type" value="Genomic_DNA"/>
</dbReference>
<comment type="pathway">
    <text evidence="2 9">Cofactor biosynthesis; adenosylcobalamin biosynthesis.</text>
</comment>
<dbReference type="NCBIfam" id="NF002276">
    <property type="entry name" value="PRK01209.1-4"/>
    <property type="match status" value="1"/>
</dbReference>
<gene>
    <name evidence="9" type="primary">cobD</name>
    <name evidence="10" type="ORF">SAMN05660976_07935</name>
</gene>
<dbReference type="GO" id="GO:0009236">
    <property type="term" value="P:cobalamin biosynthetic process"/>
    <property type="evidence" value="ECO:0007669"/>
    <property type="project" value="UniProtKB-UniRule"/>
</dbReference>
<dbReference type="PANTHER" id="PTHR34308">
    <property type="entry name" value="COBALAMIN BIOSYNTHESIS PROTEIN CBIB"/>
    <property type="match status" value="1"/>
</dbReference>
<dbReference type="UniPathway" id="UPA00148"/>
<dbReference type="AlphaFoldDB" id="A0A1H8I1Y1"/>
<evidence type="ECO:0000256" key="6">
    <source>
        <dbReference type="ARBA" id="ARBA00022692"/>
    </source>
</evidence>
<sequence length="333" mass="34265">MPLWCDPLGLALGVALDRLIGDPRTAHPVALFGGGAARLESVLYADARPNGVAHVALCVGGAAALGVLASRPRNPVARTALTAAATWAVLGGTTLAREGAFMADALERGDVAAARARLPHLCGRDPSALGPQELARATVESLAENTSDAVVAPLFWGAVAGVPGLLAYRAVNTLDAMVGHRSPRYERFGWAAARLDDVANYVPARLTAAFTVLAGPDRRGALAMWRRDGHRHPSPNAGRCEASFAGALGVTLGGTNVYGGRTEHRPTMGVGPKPDVGDIRRAVRLTRLVGLAAAGAALAATVATGLATTRATTAAANAALRLARGRRCRRAIV</sequence>
<comment type="subcellular location">
    <subcellularLocation>
        <location evidence="1 9">Cell membrane</location>
        <topology evidence="1 9">Multi-pass membrane protein</topology>
    </subcellularLocation>
</comment>
<evidence type="ECO:0000256" key="1">
    <source>
        <dbReference type="ARBA" id="ARBA00004651"/>
    </source>
</evidence>
<evidence type="ECO:0000256" key="4">
    <source>
        <dbReference type="ARBA" id="ARBA00022475"/>
    </source>
</evidence>
<keyword evidence="6 9" id="KW-0812">Transmembrane</keyword>
<dbReference type="STRING" id="46177.SAMN05660976_07935"/>
<comment type="function">
    <text evidence="9">Converts cobyric acid to cobinamide by the addition of aminopropanol on the F carboxylic group.</text>
</comment>
<protein>
    <recommendedName>
        <fullName evidence="9">Cobalamin biosynthesis protein CobD</fullName>
    </recommendedName>
</protein>
<organism evidence="10 11">
    <name type="scientific">Nonomuraea pusilla</name>
    <dbReference type="NCBI Taxonomy" id="46177"/>
    <lineage>
        <taxon>Bacteria</taxon>
        <taxon>Bacillati</taxon>
        <taxon>Actinomycetota</taxon>
        <taxon>Actinomycetes</taxon>
        <taxon>Streptosporangiales</taxon>
        <taxon>Streptosporangiaceae</taxon>
        <taxon>Nonomuraea</taxon>
    </lineage>
</organism>
<dbReference type="Proteomes" id="UP000198953">
    <property type="component" value="Unassembled WGS sequence"/>
</dbReference>